<name>A0AA90PLS1_9HELI</name>
<keyword evidence="1" id="KW-0812">Transmembrane</keyword>
<dbReference type="RefSeq" id="WP_305517738.1">
    <property type="nucleotide sequence ID" value="NZ_JAUPEV010000017.1"/>
</dbReference>
<dbReference type="Proteomes" id="UP001177258">
    <property type="component" value="Unassembled WGS sequence"/>
</dbReference>
<gene>
    <name evidence="2" type="ORF">Q5I04_08280</name>
    <name evidence="3" type="ORF">Q5I06_08235</name>
</gene>
<reference evidence="2" key="2">
    <citation type="submission" date="2023-07" db="EMBL/GenBank/DDBJ databases">
        <authorList>
            <person name="Aydin F."/>
            <person name="Tarhane S."/>
            <person name="Saticioglu I.B."/>
            <person name="Karakaya E."/>
            <person name="Abay S."/>
            <person name="Guran O."/>
            <person name="Bozkurt E."/>
            <person name="Uzum N."/>
            <person name="Olgun K."/>
            <person name="Jablonski D."/>
        </authorList>
    </citation>
    <scope>NUCLEOTIDE SEQUENCE</scope>
    <source>
        <strain evidence="2">Faydin-H75</strain>
    </source>
</reference>
<reference evidence="3 5" key="1">
    <citation type="submission" date="2023-07" db="EMBL/GenBank/DDBJ databases">
        <title>Unpublished Manusciprt.</title>
        <authorList>
            <person name="Aydin F."/>
            <person name="Tarhane S."/>
            <person name="Saticioglu I.B."/>
            <person name="Karakaya E."/>
            <person name="Abay S."/>
            <person name="Guran O."/>
            <person name="Bozkurt E."/>
            <person name="Uzum N."/>
            <person name="Olgun K."/>
            <person name="Jablonski D."/>
        </authorList>
    </citation>
    <scope>NUCLEOTIDE SEQUENCE</scope>
    <source>
        <strain evidence="5">faydin-H75</strain>
        <strain evidence="3">Faydin-H76</strain>
    </source>
</reference>
<feature type="transmembrane region" description="Helical" evidence="1">
    <location>
        <begin position="12"/>
        <end position="33"/>
    </location>
</feature>
<dbReference type="AlphaFoldDB" id="A0AA90PLS1"/>
<evidence type="ECO:0000313" key="4">
    <source>
        <dbReference type="Proteomes" id="UP001177258"/>
    </source>
</evidence>
<evidence type="ECO:0000313" key="5">
    <source>
        <dbReference type="Proteomes" id="UP001240777"/>
    </source>
</evidence>
<keyword evidence="1" id="KW-0472">Membrane</keyword>
<comment type="caution">
    <text evidence="3">The sequence shown here is derived from an EMBL/GenBank/DDBJ whole genome shotgun (WGS) entry which is preliminary data.</text>
</comment>
<dbReference type="EMBL" id="JAUPEV010000017">
    <property type="protein sequence ID" value="MDO7253899.1"/>
    <property type="molecule type" value="Genomic_DNA"/>
</dbReference>
<keyword evidence="1" id="KW-1133">Transmembrane helix</keyword>
<evidence type="ECO:0000313" key="2">
    <source>
        <dbReference type="EMBL" id="MDO7253899.1"/>
    </source>
</evidence>
<dbReference type="EMBL" id="JAUYZK010000015">
    <property type="protein sequence ID" value="MDP2539760.1"/>
    <property type="molecule type" value="Genomic_DNA"/>
</dbReference>
<proteinExistence type="predicted"/>
<sequence>MSKKDQTKTMIDILKAVMLALMTALFGIFVFTVMNYQKIDMIQGIGIGVGALVLLLFLIIVVAFLAKEIKKLGDME</sequence>
<organism evidence="3 4">
    <name type="scientific">Helicobacter cappadocius</name>
    <dbReference type="NCBI Taxonomy" id="3063998"/>
    <lineage>
        <taxon>Bacteria</taxon>
        <taxon>Pseudomonadati</taxon>
        <taxon>Campylobacterota</taxon>
        <taxon>Epsilonproteobacteria</taxon>
        <taxon>Campylobacterales</taxon>
        <taxon>Helicobacteraceae</taxon>
        <taxon>Helicobacter</taxon>
    </lineage>
</organism>
<keyword evidence="5" id="KW-1185">Reference proteome</keyword>
<feature type="transmembrane region" description="Helical" evidence="1">
    <location>
        <begin position="45"/>
        <end position="66"/>
    </location>
</feature>
<dbReference type="Proteomes" id="UP001240777">
    <property type="component" value="Unassembled WGS sequence"/>
</dbReference>
<evidence type="ECO:0000256" key="1">
    <source>
        <dbReference type="SAM" id="Phobius"/>
    </source>
</evidence>
<accession>A0AA90PLS1</accession>
<evidence type="ECO:0000313" key="3">
    <source>
        <dbReference type="EMBL" id="MDP2539760.1"/>
    </source>
</evidence>
<reference evidence="2 4" key="3">
    <citation type="journal article" date="2024" name="Syst. Appl. Microbiol.">
        <title>Helicobacter cappadocius sp. nov., from lizards: The first psychrotrophic Helicobacter species.</title>
        <authorList>
            <person name="Aydin F."/>
            <person name="Tarhane S."/>
            <person name="Karakaya E."/>
            <person name="Abay S."/>
            <person name="Kayman T."/>
            <person name="Guran O."/>
            <person name="Bozkurt E."/>
            <person name="Uzum N."/>
            <person name="Avci A."/>
            <person name="Olgun K."/>
            <person name="Jablonski D."/>
            <person name="Guran C."/>
            <person name="Burcin Saticioglu I."/>
        </authorList>
    </citation>
    <scope>NUCLEOTIDE SEQUENCE [LARGE SCALE GENOMIC DNA]</scope>
    <source>
        <strain evidence="2">Faydin-H75</strain>
        <strain evidence="4">faydin-H76</strain>
    </source>
</reference>
<protein>
    <submittedName>
        <fullName evidence="3">Uncharacterized protein</fullName>
    </submittedName>
</protein>